<dbReference type="Gene3D" id="1.20.58.70">
    <property type="match status" value="1"/>
</dbReference>
<evidence type="ECO:0000259" key="3">
    <source>
        <dbReference type="Pfam" id="PF00804"/>
    </source>
</evidence>
<keyword evidence="2" id="KW-1133">Transmembrane helix</keyword>
<feature type="domain" description="Syntaxin N-terminal" evidence="3">
    <location>
        <begin position="1"/>
        <end position="147"/>
    </location>
</feature>
<dbReference type="HOGENOM" id="CLU_082505_0_0_1"/>
<name>E0SA22_ENCIT</name>
<dbReference type="GO" id="GO:0016020">
    <property type="term" value="C:membrane"/>
    <property type="evidence" value="ECO:0007669"/>
    <property type="project" value="InterPro"/>
</dbReference>
<evidence type="ECO:0000256" key="1">
    <source>
        <dbReference type="SAM" id="Coils"/>
    </source>
</evidence>
<dbReference type="InterPro" id="IPR006011">
    <property type="entry name" value="Syntaxin_N"/>
</dbReference>
<dbReference type="Gene3D" id="1.20.5.110">
    <property type="match status" value="1"/>
</dbReference>
<protein>
    <submittedName>
        <fullName evidence="4">t-SNARE complex subunit syntaxin</fullName>
    </submittedName>
</protein>
<dbReference type="AlphaFoldDB" id="E0SA22"/>
<dbReference type="InterPro" id="IPR010989">
    <property type="entry name" value="SNARE"/>
</dbReference>
<dbReference type="KEGG" id="ein:Eint_111450"/>
<dbReference type="SUPFAM" id="SSF47661">
    <property type="entry name" value="t-snare proteins"/>
    <property type="match status" value="1"/>
</dbReference>
<organism evidence="4 5">
    <name type="scientific">Encephalitozoon intestinalis (strain ATCC 50506)</name>
    <name type="common">Microsporidian parasite</name>
    <name type="synonym">Septata intestinalis</name>
    <dbReference type="NCBI Taxonomy" id="876142"/>
    <lineage>
        <taxon>Eukaryota</taxon>
        <taxon>Fungi</taxon>
        <taxon>Fungi incertae sedis</taxon>
        <taxon>Microsporidia</taxon>
        <taxon>Unikaryonidae</taxon>
        <taxon>Encephalitozoon</taxon>
    </lineage>
</organism>
<dbReference type="VEuPathDB" id="MicrosporidiaDB:Eint_111450"/>
<proteinExistence type="predicted"/>
<evidence type="ECO:0000256" key="2">
    <source>
        <dbReference type="SAM" id="Phobius"/>
    </source>
</evidence>
<keyword evidence="2" id="KW-0472">Membrane</keyword>
<keyword evidence="2" id="KW-0812">Transmembrane</keyword>
<dbReference type="RefSeq" id="XP_003074004.1">
    <property type="nucleotide sequence ID" value="XM_003073958.1"/>
</dbReference>
<accession>E0SA22</accession>
<sequence length="274" mass="31864">MQDFLKDSKRILNDIETLNSYTNSIDYLSSQKNSSVLSKEEEKGLNNQIDVLNGRFRVLSRKIKERIDKFSSETVELEKHNQKDKFYHETRKIHLHAQSKKLTEAINRYRESQIKHREDEVDKFRLQYIIAKPDATEKEIEDFIGDDDGTKVASAYALGAHSAQGILEEAENRKKNIKKIEEMVQEIVDLLNLISQEVSKRTEVVEAINDDLIAGEENTAAANADLESALEYQIRATRIKRIFVYGILIIALIFLIYFVFRTNFFGAFDRVRYY</sequence>
<reference evidence="4 5" key="1">
    <citation type="journal article" date="2010" name="Nat. Commun.">
        <title>The complete sequence of the smallest known nuclear genome from the microsporidian Encephalitozoon intestinalis.</title>
        <authorList>
            <person name="Corradi N."/>
            <person name="Pombert J.-F."/>
            <person name="Farinelli L."/>
            <person name="Didier E.S."/>
            <person name="Keeling P.J."/>
        </authorList>
    </citation>
    <scope>NUCLEOTIDE SEQUENCE [LARGE SCALE GENOMIC DNA]</scope>
    <source>
        <strain evidence="4 5">ATCC 50506</strain>
    </source>
</reference>
<dbReference type="Pfam" id="PF00804">
    <property type="entry name" value="Syntaxin"/>
    <property type="match status" value="1"/>
</dbReference>
<gene>
    <name evidence="4" type="ORF">Eint_111450</name>
</gene>
<feature type="transmembrane region" description="Helical" evidence="2">
    <location>
        <begin position="242"/>
        <end position="260"/>
    </location>
</feature>
<dbReference type="OrthoDB" id="10255013at2759"/>
<reference evidence="4 5" key="2">
    <citation type="journal article" date="2012" name="Proc. Natl. Acad. Sci. U.S.A.">
        <title>Gain and loss of multiple functionally related, horizontally transferred genes in the reduced genomes of two microsporidian parasites.</title>
        <authorList>
            <person name="Pombert J.-F."/>
            <person name="Selman M."/>
            <person name="Burki F."/>
            <person name="Bardell F.T."/>
            <person name="Farinelli L."/>
            <person name="Solter L.F."/>
            <person name="Whitman D.W."/>
            <person name="Weiss L.M."/>
            <person name="Corradi N."/>
            <person name="Keeling P.J."/>
        </authorList>
    </citation>
    <scope>NUCLEOTIDE SEQUENCE [LARGE SCALE GENOMIC DNA]</scope>
    <source>
        <strain evidence="4 5">ATCC 50506</strain>
    </source>
</reference>
<feature type="coiled-coil region" evidence="1">
    <location>
        <begin position="160"/>
        <end position="187"/>
    </location>
</feature>
<keyword evidence="1" id="KW-0175">Coiled coil</keyword>
<evidence type="ECO:0000313" key="5">
    <source>
        <dbReference type="Proteomes" id="UP000002313"/>
    </source>
</evidence>
<dbReference type="GeneID" id="9699713"/>
<dbReference type="Proteomes" id="UP000002313">
    <property type="component" value="Chromosome XI"/>
</dbReference>
<keyword evidence="5" id="KW-1185">Reference proteome</keyword>
<dbReference type="EMBL" id="CP001952">
    <property type="protein sequence ID" value="ADM12644.1"/>
    <property type="molecule type" value="Genomic_DNA"/>
</dbReference>
<dbReference type="GO" id="GO:0016192">
    <property type="term" value="P:vesicle-mediated transport"/>
    <property type="evidence" value="ECO:0007669"/>
    <property type="project" value="InterPro"/>
</dbReference>
<evidence type="ECO:0000313" key="4">
    <source>
        <dbReference type="EMBL" id="ADM12644.1"/>
    </source>
</evidence>